<reference evidence="6" key="1">
    <citation type="submission" date="2014-05" db="EMBL/GenBank/DDBJ databases">
        <title>The transcriptome of the halophilic microalga Tetraselmis sp. GSL018 isolated from the Great Salt Lake, Utah.</title>
        <authorList>
            <person name="Jinkerson R.E."/>
            <person name="D'Adamo S."/>
            <person name="Posewitz M.C."/>
        </authorList>
    </citation>
    <scope>NUCLEOTIDE SEQUENCE</scope>
    <source>
        <strain evidence="6">GSL018</strain>
    </source>
</reference>
<evidence type="ECO:0000313" key="6">
    <source>
        <dbReference type="EMBL" id="JAC80813.1"/>
    </source>
</evidence>
<sequence length="188" mass="21369">MVKYSQEPSNPTKSAKARGSDLRVHFKNTRETAMALRRMELGKAKSYLEAVLERKRCIPFRRFCGGVGRTAQAKNEGSTTGQGRWPIKSVEIILHLLKNAESNAELKGLDTDNLVISHIQVNQAQKQRRRTYRAHGRINPYMSAPCHVELTLSEKETAVPKEQEEKRERKLSRKDLAKIRQGAKSKST</sequence>
<dbReference type="GO" id="GO:0022625">
    <property type="term" value="C:cytosolic large ribosomal subunit"/>
    <property type="evidence" value="ECO:0007669"/>
    <property type="project" value="TreeGrafter"/>
</dbReference>
<dbReference type="GO" id="GO:0002181">
    <property type="term" value="P:cytoplasmic translation"/>
    <property type="evidence" value="ECO:0007669"/>
    <property type="project" value="TreeGrafter"/>
</dbReference>
<feature type="compositionally biased region" description="Basic and acidic residues" evidence="5">
    <location>
        <begin position="153"/>
        <end position="178"/>
    </location>
</feature>
<dbReference type="Gene3D" id="3.90.470.10">
    <property type="entry name" value="Ribosomal protein L22/L17"/>
    <property type="match status" value="1"/>
</dbReference>
<evidence type="ECO:0000256" key="1">
    <source>
        <dbReference type="ARBA" id="ARBA00009451"/>
    </source>
</evidence>
<dbReference type="PROSITE" id="PS00464">
    <property type="entry name" value="RIBOSOMAL_L22"/>
    <property type="match status" value="1"/>
</dbReference>
<dbReference type="PANTHER" id="PTHR11593:SF10">
    <property type="entry name" value="60S RIBOSOMAL PROTEIN L17"/>
    <property type="match status" value="1"/>
</dbReference>
<dbReference type="AlphaFoldDB" id="A0A061S985"/>
<dbReference type="PANTHER" id="PTHR11593">
    <property type="entry name" value="60S RIBOSOMAL PROTEIN L17"/>
    <property type="match status" value="1"/>
</dbReference>
<dbReference type="Pfam" id="PF00237">
    <property type="entry name" value="Ribosomal_L22"/>
    <property type="match status" value="1"/>
</dbReference>
<feature type="compositionally biased region" description="Polar residues" evidence="5">
    <location>
        <begin position="1"/>
        <end position="13"/>
    </location>
</feature>
<dbReference type="EMBL" id="GBEZ01004402">
    <property type="protein sequence ID" value="JAC80813.1"/>
    <property type="molecule type" value="Transcribed_RNA"/>
</dbReference>
<proteinExistence type="inferred from homology"/>
<organism evidence="6">
    <name type="scientific">Tetraselmis sp. GSL018</name>
    <dbReference type="NCBI Taxonomy" id="582737"/>
    <lineage>
        <taxon>Eukaryota</taxon>
        <taxon>Viridiplantae</taxon>
        <taxon>Chlorophyta</taxon>
        <taxon>core chlorophytes</taxon>
        <taxon>Chlorodendrophyceae</taxon>
        <taxon>Chlorodendrales</taxon>
        <taxon>Chlorodendraceae</taxon>
        <taxon>Tetraselmis</taxon>
    </lineage>
</organism>
<feature type="region of interest" description="Disordered" evidence="5">
    <location>
        <begin position="153"/>
        <end position="188"/>
    </location>
</feature>
<evidence type="ECO:0000256" key="5">
    <source>
        <dbReference type="SAM" id="MobiDB-lite"/>
    </source>
</evidence>
<feature type="region of interest" description="Disordered" evidence="5">
    <location>
        <begin position="1"/>
        <end position="20"/>
    </location>
</feature>
<dbReference type="InterPro" id="IPR001063">
    <property type="entry name" value="Ribosomal_uL22"/>
</dbReference>
<dbReference type="InterPro" id="IPR005721">
    <property type="entry name" value="Ribosomal_uL22_euk/arc"/>
</dbReference>
<dbReference type="SUPFAM" id="SSF54843">
    <property type="entry name" value="Ribosomal protein L22"/>
    <property type="match status" value="1"/>
</dbReference>
<name>A0A061S985_9CHLO</name>
<keyword evidence="2 4" id="KW-0689">Ribosomal protein</keyword>
<dbReference type="NCBIfam" id="TIGR01038">
    <property type="entry name" value="uL22_arch_euk"/>
    <property type="match status" value="1"/>
</dbReference>
<dbReference type="GO" id="GO:0003735">
    <property type="term" value="F:structural constituent of ribosome"/>
    <property type="evidence" value="ECO:0007669"/>
    <property type="project" value="InterPro"/>
</dbReference>
<dbReference type="InterPro" id="IPR036394">
    <property type="entry name" value="Ribosomal_uL22_sf"/>
</dbReference>
<evidence type="ECO:0000256" key="3">
    <source>
        <dbReference type="ARBA" id="ARBA00023274"/>
    </source>
</evidence>
<protein>
    <submittedName>
        <fullName evidence="6">Large subunit ribosomal protein L17e</fullName>
    </submittedName>
</protein>
<evidence type="ECO:0000256" key="2">
    <source>
        <dbReference type="ARBA" id="ARBA00022980"/>
    </source>
</evidence>
<comment type="similarity">
    <text evidence="1 4">Belongs to the universal ribosomal protein uL22 family.</text>
</comment>
<accession>A0A061S985</accession>
<evidence type="ECO:0000256" key="4">
    <source>
        <dbReference type="RuleBase" id="RU004005"/>
    </source>
</evidence>
<gene>
    <name evidence="6" type="primary">RPL17</name>
    <name evidence="6" type="ORF">TSPGSL018_9400</name>
</gene>
<dbReference type="InterPro" id="IPR018260">
    <property type="entry name" value="Ribosomal_uL22_CS"/>
</dbReference>
<dbReference type="CDD" id="cd00336">
    <property type="entry name" value="Ribosomal_L22"/>
    <property type="match status" value="1"/>
</dbReference>
<keyword evidence="3 4" id="KW-0687">Ribonucleoprotein</keyword>